<keyword evidence="3" id="KW-1185">Reference proteome</keyword>
<gene>
    <name evidence="2" type="ORF">KC01_LOCUS26698</name>
</gene>
<sequence>MGDWSFLGRLLENAQEHSTVIGKIYHLGWKKVKQGVTNEFSPTSESLLLGSHGRGDAVTVAEQSSPPVHDCLPTYNRVSEVNGAPAEGGTYSPIEVPMVIPLNPNTTAPPYPLKAGGDSLMVEGMSSPLYEKVSIGSHSHIAAMEQNWSNMALELQSSDGKNSPSSDHPTAPSPPSSASSSPQQEMTPPHPDEELLSSFPTLPRDTPLNLIAPKEEPESEESPSPDDFTIVTKAEMHPPPAALLTDIQRSNRACKPSIRARPDDLAV</sequence>
<accession>A0AAV2L7J1</accession>
<evidence type="ECO:0000256" key="1">
    <source>
        <dbReference type="SAM" id="MobiDB-lite"/>
    </source>
</evidence>
<name>A0AAV2L7J1_KNICA</name>
<dbReference type="InterPro" id="IPR034634">
    <property type="entry name" value="Connexin_C"/>
</dbReference>
<evidence type="ECO:0000313" key="3">
    <source>
        <dbReference type="Proteomes" id="UP001497482"/>
    </source>
</evidence>
<organism evidence="2 3">
    <name type="scientific">Knipowitschia caucasica</name>
    <name type="common">Caucasian dwarf goby</name>
    <name type="synonym">Pomatoschistus caucasicus</name>
    <dbReference type="NCBI Taxonomy" id="637954"/>
    <lineage>
        <taxon>Eukaryota</taxon>
        <taxon>Metazoa</taxon>
        <taxon>Chordata</taxon>
        <taxon>Craniata</taxon>
        <taxon>Vertebrata</taxon>
        <taxon>Euteleostomi</taxon>
        <taxon>Actinopterygii</taxon>
        <taxon>Neopterygii</taxon>
        <taxon>Teleostei</taxon>
        <taxon>Neoteleostei</taxon>
        <taxon>Acanthomorphata</taxon>
        <taxon>Gobiaria</taxon>
        <taxon>Gobiiformes</taxon>
        <taxon>Gobioidei</taxon>
        <taxon>Gobiidae</taxon>
        <taxon>Gobiinae</taxon>
        <taxon>Knipowitschia</taxon>
    </lineage>
</organism>
<dbReference type="Proteomes" id="UP001497482">
    <property type="component" value="Chromosome 22"/>
</dbReference>
<feature type="region of interest" description="Disordered" evidence="1">
    <location>
        <begin position="156"/>
        <end position="267"/>
    </location>
</feature>
<feature type="compositionally biased region" description="Low complexity" evidence="1">
    <location>
        <begin position="163"/>
        <end position="182"/>
    </location>
</feature>
<dbReference type="EMBL" id="OZ035844">
    <property type="protein sequence ID" value="CAL1598292.1"/>
    <property type="molecule type" value="Genomic_DNA"/>
</dbReference>
<protein>
    <submittedName>
        <fullName evidence="2">Uncharacterized protein</fullName>
    </submittedName>
</protein>
<evidence type="ECO:0000313" key="2">
    <source>
        <dbReference type="EMBL" id="CAL1598292.1"/>
    </source>
</evidence>
<reference evidence="2 3" key="1">
    <citation type="submission" date="2024-04" db="EMBL/GenBank/DDBJ databases">
        <authorList>
            <person name="Waldvogel A.-M."/>
            <person name="Schoenle A."/>
        </authorList>
    </citation>
    <scope>NUCLEOTIDE SEQUENCE [LARGE SCALE GENOMIC DNA]</scope>
</reference>
<proteinExistence type="predicted"/>
<dbReference type="SUPFAM" id="SSF118220">
    <property type="entry name" value="Connexin43"/>
    <property type="match status" value="1"/>
</dbReference>
<dbReference type="AlphaFoldDB" id="A0AAV2L7J1"/>